<reference evidence="1 2" key="1">
    <citation type="submission" date="2016-07" db="EMBL/GenBank/DDBJ databases">
        <title>Draft genome of the white-rot fungus Obba rivulosa 3A-2.</title>
        <authorList>
            <consortium name="DOE Joint Genome Institute"/>
            <person name="Miettinen O."/>
            <person name="Riley R."/>
            <person name="Acob R."/>
            <person name="Barry K."/>
            <person name="Cullen D."/>
            <person name="De Vries R."/>
            <person name="Hainaut M."/>
            <person name="Hatakka A."/>
            <person name="Henrissat B."/>
            <person name="Hilden K."/>
            <person name="Kuo R."/>
            <person name="Labutti K."/>
            <person name="Lipzen A."/>
            <person name="Makela M.R."/>
            <person name="Sandor L."/>
            <person name="Spatafora J.W."/>
            <person name="Grigoriev I.V."/>
            <person name="Hibbett D.S."/>
        </authorList>
    </citation>
    <scope>NUCLEOTIDE SEQUENCE [LARGE SCALE GENOMIC DNA]</scope>
    <source>
        <strain evidence="1 2">3A-2</strain>
    </source>
</reference>
<dbReference type="EMBL" id="KV722512">
    <property type="protein sequence ID" value="OCH86792.1"/>
    <property type="molecule type" value="Genomic_DNA"/>
</dbReference>
<name>A0A8E2ARH0_9APHY</name>
<accession>A0A8E2ARH0</accession>
<sequence length="155" mass="16851">MRSARVRDTWITSLPRKGILKCHVFHSCLPAPVSTLVNYPSQNPLFLLALPISCRTNQWPLAHTPAEFFSDCLPLQLRCGCSVGSTLQETSPATVLGPDALELEEVEAGPLSLTDSASVTGSISLRHLRRSDVLVPLRTLPYAHPGDGIGKDLIR</sequence>
<proteinExistence type="predicted"/>
<dbReference type="Proteomes" id="UP000250043">
    <property type="component" value="Unassembled WGS sequence"/>
</dbReference>
<evidence type="ECO:0000313" key="1">
    <source>
        <dbReference type="EMBL" id="OCH86792.1"/>
    </source>
</evidence>
<keyword evidence="2" id="KW-1185">Reference proteome</keyword>
<protein>
    <submittedName>
        <fullName evidence="1">Uncharacterized protein</fullName>
    </submittedName>
</protein>
<dbReference type="AlphaFoldDB" id="A0A8E2ARH0"/>
<evidence type="ECO:0000313" key="2">
    <source>
        <dbReference type="Proteomes" id="UP000250043"/>
    </source>
</evidence>
<gene>
    <name evidence="1" type="ORF">OBBRIDRAFT_204739</name>
</gene>
<organism evidence="1 2">
    <name type="scientific">Obba rivulosa</name>
    <dbReference type="NCBI Taxonomy" id="1052685"/>
    <lineage>
        <taxon>Eukaryota</taxon>
        <taxon>Fungi</taxon>
        <taxon>Dikarya</taxon>
        <taxon>Basidiomycota</taxon>
        <taxon>Agaricomycotina</taxon>
        <taxon>Agaricomycetes</taxon>
        <taxon>Polyporales</taxon>
        <taxon>Gelatoporiaceae</taxon>
        <taxon>Obba</taxon>
    </lineage>
</organism>